<comment type="similarity">
    <text evidence="1 3">Belongs to the GcvH family.</text>
</comment>
<feature type="domain" description="Lipoyl-binding" evidence="5">
    <location>
        <begin position="25"/>
        <end position="108"/>
    </location>
</feature>
<proteinExistence type="inferred from homology"/>
<name>A0A017SY71_9BACT</name>
<comment type="subunit">
    <text evidence="3">The glycine cleavage system is composed of four proteins: P, T, L and H.</text>
</comment>
<evidence type="ECO:0000313" key="7">
    <source>
        <dbReference type="Proteomes" id="UP000019678"/>
    </source>
</evidence>
<comment type="function">
    <text evidence="3">The glycine cleavage system catalyzes the degradation of glycine. The H protein shuttles the methylamine group of glycine from the P protein to the T protein.</text>
</comment>
<dbReference type="Gene3D" id="2.40.50.100">
    <property type="match status" value="1"/>
</dbReference>
<dbReference type="GO" id="GO:0009249">
    <property type="term" value="P:protein lipoylation"/>
    <property type="evidence" value="ECO:0007669"/>
    <property type="project" value="TreeGrafter"/>
</dbReference>
<dbReference type="CDD" id="cd06848">
    <property type="entry name" value="GCS_H"/>
    <property type="match status" value="1"/>
</dbReference>
<evidence type="ECO:0000313" key="6">
    <source>
        <dbReference type="EMBL" id="EYF01717.1"/>
    </source>
</evidence>
<evidence type="ECO:0000256" key="3">
    <source>
        <dbReference type="HAMAP-Rule" id="MF_00272"/>
    </source>
</evidence>
<dbReference type="EMBL" id="ASRX01000074">
    <property type="protein sequence ID" value="EYF01717.1"/>
    <property type="molecule type" value="Genomic_DNA"/>
</dbReference>
<evidence type="ECO:0000256" key="2">
    <source>
        <dbReference type="ARBA" id="ARBA00022823"/>
    </source>
</evidence>
<gene>
    <name evidence="3" type="primary">gcvH</name>
    <name evidence="6" type="ORF">CAP_7922</name>
</gene>
<dbReference type="SUPFAM" id="SSF51230">
    <property type="entry name" value="Single hybrid motif"/>
    <property type="match status" value="1"/>
</dbReference>
<protein>
    <recommendedName>
        <fullName evidence="3">Glycine cleavage system H protein</fullName>
    </recommendedName>
</protein>
<dbReference type="RefSeq" id="WP_044248975.1">
    <property type="nucleotide sequence ID" value="NZ_ASRX01000074.1"/>
</dbReference>
<dbReference type="GO" id="GO:0005829">
    <property type="term" value="C:cytosol"/>
    <property type="evidence" value="ECO:0007669"/>
    <property type="project" value="TreeGrafter"/>
</dbReference>
<evidence type="ECO:0000256" key="1">
    <source>
        <dbReference type="ARBA" id="ARBA00009249"/>
    </source>
</evidence>
<keyword evidence="7" id="KW-1185">Reference proteome</keyword>
<sequence>MAQDDVRSDRKYTKDHEWAKEEDGKISIGITAYAVDQLGEITLVNLDVRVGETITAGKAFGTIESVKTLSDLFAPVSGKIVRINSDLENKPEKVNEACYDLGWMIEIEPSDKGELDTLLDVEAYRELLKSAAH</sequence>
<dbReference type="AlphaFoldDB" id="A0A017SY71"/>
<dbReference type="OrthoDB" id="9796712at2"/>
<dbReference type="PANTHER" id="PTHR11715">
    <property type="entry name" value="GLYCINE CLEAVAGE SYSTEM H PROTEIN"/>
    <property type="match status" value="1"/>
</dbReference>
<dbReference type="PROSITE" id="PS50968">
    <property type="entry name" value="BIOTINYL_LIPOYL"/>
    <property type="match status" value="1"/>
</dbReference>
<dbReference type="InterPro" id="IPR002930">
    <property type="entry name" value="GCV_H"/>
</dbReference>
<dbReference type="PANTHER" id="PTHR11715:SF3">
    <property type="entry name" value="GLYCINE CLEAVAGE SYSTEM H PROTEIN-RELATED"/>
    <property type="match status" value="1"/>
</dbReference>
<dbReference type="STRING" id="1192034.CAP_7922"/>
<dbReference type="Pfam" id="PF01597">
    <property type="entry name" value="GCV_H"/>
    <property type="match status" value="1"/>
</dbReference>
<evidence type="ECO:0000259" key="5">
    <source>
        <dbReference type="PROSITE" id="PS50968"/>
    </source>
</evidence>
<dbReference type="GO" id="GO:0005960">
    <property type="term" value="C:glycine cleavage complex"/>
    <property type="evidence" value="ECO:0007669"/>
    <property type="project" value="InterPro"/>
</dbReference>
<dbReference type="InterPro" id="IPR033753">
    <property type="entry name" value="GCV_H/Fam206"/>
</dbReference>
<dbReference type="HAMAP" id="MF_00272">
    <property type="entry name" value="GcvH"/>
    <property type="match status" value="1"/>
</dbReference>
<dbReference type="GO" id="GO:0019464">
    <property type="term" value="P:glycine decarboxylation via glycine cleavage system"/>
    <property type="evidence" value="ECO:0007669"/>
    <property type="project" value="UniProtKB-UniRule"/>
</dbReference>
<dbReference type="eggNOG" id="COG0509">
    <property type="taxonomic scope" value="Bacteria"/>
</dbReference>
<reference evidence="6 7" key="1">
    <citation type="submission" date="2013-05" db="EMBL/GenBank/DDBJ databases">
        <title>Genome assembly of Chondromyces apiculatus DSM 436.</title>
        <authorList>
            <person name="Sharma G."/>
            <person name="Khatri I."/>
            <person name="Kaur C."/>
            <person name="Mayilraj S."/>
            <person name="Subramanian S."/>
        </authorList>
    </citation>
    <scope>NUCLEOTIDE SEQUENCE [LARGE SCALE GENOMIC DNA]</scope>
    <source>
        <strain evidence="6 7">DSM 436</strain>
    </source>
</reference>
<feature type="modified residue" description="N6-lipoyllysine" evidence="3 4">
    <location>
        <position position="67"/>
    </location>
</feature>
<dbReference type="InterPro" id="IPR000089">
    <property type="entry name" value="Biotin_lipoyl"/>
</dbReference>
<dbReference type="InterPro" id="IPR017453">
    <property type="entry name" value="GCV_H_sub"/>
</dbReference>
<comment type="cofactor">
    <cofactor evidence="3">
        <name>(R)-lipoate</name>
        <dbReference type="ChEBI" id="CHEBI:83088"/>
    </cofactor>
    <text evidence="3">Binds 1 lipoyl cofactor covalently.</text>
</comment>
<dbReference type="NCBIfam" id="TIGR00527">
    <property type="entry name" value="gcvH"/>
    <property type="match status" value="1"/>
</dbReference>
<dbReference type="InterPro" id="IPR011053">
    <property type="entry name" value="Single_hybrid_motif"/>
</dbReference>
<dbReference type="NCBIfam" id="NF002270">
    <property type="entry name" value="PRK01202.1"/>
    <property type="match status" value="1"/>
</dbReference>
<organism evidence="6 7">
    <name type="scientific">Chondromyces apiculatus DSM 436</name>
    <dbReference type="NCBI Taxonomy" id="1192034"/>
    <lineage>
        <taxon>Bacteria</taxon>
        <taxon>Pseudomonadati</taxon>
        <taxon>Myxococcota</taxon>
        <taxon>Polyangia</taxon>
        <taxon>Polyangiales</taxon>
        <taxon>Polyangiaceae</taxon>
        <taxon>Chondromyces</taxon>
    </lineage>
</organism>
<comment type="caution">
    <text evidence="6">The sequence shown here is derived from an EMBL/GenBank/DDBJ whole genome shotgun (WGS) entry which is preliminary data.</text>
</comment>
<accession>A0A017SY71</accession>
<keyword evidence="2 3" id="KW-0450">Lipoyl</keyword>
<dbReference type="Proteomes" id="UP000019678">
    <property type="component" value="Unassembled WGS sequence"/>
</dbReference>
<evidence type="ECO:0000256" key="4">
    <source>
        <dbReference type="PIRSR" id="PIRSR617453-50"/>
    </source>
</evidence>